<keyword evidence="6" id="KW-0843">Virulence</keyword>
<dbReference type="NCBIfam" id="TIGR02105">
    <property type="entry name" value="III_needle"/>
    <property type="match status" value="1"/>
</dbReference>
<dbReference type="GO" id="GO:0030257">
    <property type="term" value="C:type III protein secretion system complex"/>
    <property type="evidence" value="ECO:0007669"/>
    <property type="project" value="InterPro"/>
</dbReference>
<keyword evidence="3" id="KW-0813">Transport</keyword>
<evidence type="ECO:0000256" key="4">
    <source>
        <dbReference type="ARBA" id="ARBA00022525"/>
    </source>
</evidence>
<name>A0A212I9H4_9ENTR</name>
<sequence>MVRFDNISHDASTVANAEFGTGYISNMSLGFEQGTQDLRLSLDQALEVLQKDPSNPGNLAAYQSALSEYTLYKNAQSNVVKSFRDIDQGIIANFK</sequence>
<gene>
    <name evidence="8" type="ORF">KL86CIT2_30046</name>
    <name evidence="9" type="ORF">KM92CIT3_80771</name>
</gene>
<evidence type="ECO:0000256" key="3">
    <source>
        <dbReference type="ARBA" id="ARBA00022448"/>
    </source>
</evidence>
<comment type="similarity">
    <text evidence="7">Belongs to the SctF family.</text>
</comment>
<dbReference type="InterPro" id="IPR011841">
    <property type="entry name" value="T3SS_needle_YscF"/>
</dbReference>
<dbReference type="Gene3D" id="1.20.58.90">
    <property type="match status" value="1"/>
</dbReference>
<evidence type="ECO:0000313" key="8">
    <source>
        <dbReference type="EMBL" id="SBV63399.1"/>
    </source>
</evidence>
<evidence type="ECO:0000256" key="5">
    <source>
        <dbReference type="ARBA" id="ARBA00022927"/>
    </source>
</evidence>
<dbReference type="EMBL" id="FLUA01000027">
    <property type="protein sequence ID" value="SBV63399.1"/>
    <property type="molecule type" value="Genomic_DNA"/>
</dbReference>
<evidence type="ECO:0000256" key="7">
    <source>
        <dbReference type="ARBA" id="ARBA00035658"/>
    </source>
</evidence>
<comment type="subcellular location">
    <subcellularLocation>
        <location evidence="1">Cell surface</location>
    </subcellularLocation>
    <subcellularLocation>
        <location evidence="2">Secreted</location>
    </subcellularLocation>
</comment>
<dbReference type="InterPro" id="IPR037203">
    <property type="entry name" value="T3SS_needle-like_sf"/>
</dbReference>
<evidence type="ECO:0000256" key="2">
    <source>
        <dbReference type="ARBA" id="ARBA00004613"/>
    </source>
</evidence>
<evidence type="ECO:0000256" key="1">
    <source>
        <dbReference type="ARBA" id="ARBA00004241"/>
    </source>
</evidence>
<dbReference type="GO" id="GO:0005576">
    <property type="term" value="C:extracellular region"/>
    <property type="evidence" value="ECO:0007669"/>
    <property type="project" value="UniProtKB-SubCell"/>
</dbReference>
<evidence type="ECO:0000256" key="6">
    <source>
        <dbReference type="ARBA" id="ARBA00023026"/>
    </source>
</evidence>
<dbReference type="RefSeq" id="WP_003844113.1">
    <property type="nucleotide sequence ID" value="NZ_LT598669.1"/>
</dbReference>
<reference evidence="8" key="1">
    <citation type="submission" date="2016-04" db="EMBL/GenBank/DDBJ databases">
        <authorList>
            <person name="Evans L.H."/>
            <person name="Alamgir A."/>
            <person name="Owens N."/>
            <person name="Weber N.D."/>
            <person name="Virtaneva K."/>
            <person name="Barbian K."/>
            <person name="Babar A."/>
            <person name="Rosenke K."/>
        </authorList>
    </citation>
    <scope>NUCLEOTIDE SEQUENCE</scope>
    <source>
        <strain evidence="8">86-2</strain>
        <strain evidence="9">92-3</strain>
    </source>
</reference>
<keyword evidence="5" id="KW-0653">Protein transport</keyword>
<accession>A0A212I9H4</accession>
<protein>
    <submittedName>
        <fullName evidence="8">Type III secretion apparatus needle protein EprI</fullName>
    </submittedName>
</protein>
<keyword evidence="4" id="KW-0964">Secreted</keyword>
<organism evidence="8">
    <name type="scientific">uncultured Citrobacter sp</name>
    <dbReference type="NCBI Taxonomy" id="200446"/>
    <lineage>
        <taxon>Bacteria</taxon>
        <taxon>Pseudomonadati</taxon>
        <taxon>Pseudomonadota</taxon>
        <taxon>Gammaproteobacteria</taxon>
        <taxon>Enterobacterales</taxon>
        <taxon>Enterobacteriaceae</taxon>
        <taxon>Citrobacter</taxon>
        <taxon>environmental samples</taxon>
    </lineage>
</organism>
<dbReference type="AlphaFoldDB" id="A0A212I9H4"/>
<proteinExistence type="inferred from homology"/>
<dbReference type="GO" id="GO:0030254">
    <property type="term" value="P:protein secretion by the type III secretion system"/>
    <property type="evidence" value="ECO:0007669"/>
    <property type="project" value="InterPro"/>
</dbReference>
<evidence type="ECO:0000313" key="9">
    <source>
        <dbReference type="EMBL" id="SBV68213.1"/>
    </source>
</evidence>
<dbReference type="EMBL" id="FLUB01000020">
    <property type="protein sequence ID" value="SBV68213.1"/>
    <property type="molecule type" value="Genomic_DNA"/>
</dbReference>
<dbReference type="SUPFAM" id="SSF140129">
    <property type="entry name" value="MxiH-like"/>
    <property type="match status" value="1"/>
</dbReference>
<dbReference type="GO" id="GO:0009986">
    <property type="term" value="C:cell surface"/>
    <property type="evidence" value="ECO:0007669"/>
    <property type="project" value="UniProtKB-SubCell"/>
</dbReference>
<dbReference type="InterPro" id="IPR021123">
    <property type="entry name" value="T3SS_needle-like"/>
</dbReference>
<dbReference type="Pfam" id="PF09392">
    <property type="entry name" value="T3SS_needle_F"/>
    <property type="match status" value="1"/>
</dbReference>